<dbReference type="GO" id="GO:0016020">
    <property type="term" value="C:membrane"/>
    <property type="evidence" value="ECO:0007669"/>
    <property type="project" value="UniProtKB-SubCell"/>
</dbReference>
<organism evidence="3 4">
    <name type="scientific">Psilocybe cyanescens</name>
    <dbReference type="NCBI Taxonomy" id="93625"/>
    <lineage>
        <taxon>Eukaryota</taxon>
        <taxon>Fungi</taxon>
        <taxon>Dikarya</taxon>
        <taxon>Basidiomycota</taxon>
        <taxon>Agaricomycotina</taxon>
        <taxon>Agaricomycetes</taxon>
        <taxon>Agaricomycetidae</taxon>
        <taxon>Agaricales</taxon>
        <taxon>Agaricineae</taxon>
        <taxon>Strophariaceae</taxon>
        <taxon>Psilocybe</taxon>
    </lineage>
</organism>
<feature type="transmembrane region" description="Helical" evidence="2">
    <location>
        <begin position="398"/>
        <end position="416"/>
    </location>
</feature>
<keyword evidence="2" id="KW-0472">Membrane</keyword>
<keyword evidence="2" id="KW-1133">Transmembrane helix</keyword>
<feature type="transmembrane region" description="Helical" evidence="2">
    <location>
        <begin position="240"/>
        <end position="261"/>
    </location>
</feature>
<evidence type="ECO:0008006" key="5">
    <source>
        <dbReference type="Google" id="ProtNLM"/>
    </source>
</evidence>
<evidence type="ECO:0000313" key="3">
    <source>
        <dbReference type="EMBL" id="PPQ88401.1"/>
    </source>
</evidence>
<dbReference type="Proteomes" id="UP000283269">
    <property type="component" value="Unassembled WGS sequence"/>
</dbReference>
<dbReference type="SUPFAM" id="SSF103473">
    <property type="entry name" value="MFS general substrate transporter"/>
    <property type="match status" value="1"/>
</dbReference>
<dbReference type="InParanoid" id="A0A409XCD3"/>
<evidence type="ECO:0000313" key="4">
    <source>
        <dbReference type="Proteomes" id="UP000283269"/>
    </source>
</evidence>
<evidence type="ECO:0000256" key="2">
    <source>
        <dbReference type="SAM" id="Phobius"/>
    </source>
</evidence>
<feature type="transmembrane region" description="Helical" evidence="2">
    <location>
        <begin position="91"/>
        <end position="112"/>
    </location>
</feature>
<feature type="transmembrane region" description="Helical" evidence="2">
    <location>
        <begin position="205"/>
        <end position="228"/>
    </location>
</feature>
<dbReference type="PANTHER" id="PTHR42910">
    <property type="entry name" value="TRANSPORTER SCO4007-RELATED"/>
    <property type="match status" value="1"/>
</dbReference>
<protein>
    <recommendedName>
        <fullName evidence="5">Major facilitator superfamily (MFS) profile domain-containing protein</fullName>
    </recommendedName>
</protein>
<dbReference type="PANTHER" id="PTHR42910:SF1">
    <property type="entry name" value="MAJOR FACILITATOR SUPERFAMILY (MFS) PROFILE DOMAIN-CONTAINING PROTEIN"/>
    <property type="match status" value="1"/>
</dbReference>
<dbReference type="Gene3D" id="1.20.1250.20">
    <property type="entry name" value="MFS general substrate transporter like domains"/>
    <property type="match status" value="1"/>
</dbReference>
<comment type="caution">
    <text evidence="3">The sequence shown here is derived from an EMBL/GenBank/DDBJ whole genome shotgun (WGS) entry which is preliminary data.</text>
</comment>
<proteinExistence type="predicted"/>
<name>A0A409XCD3_PSICY</name>
<dbReference type="STRING" id="93625.A0A409XCD3"/>
<dbReference type="InterPro" id="IPR036259">
    <property type="entry name" value="MFS_trans_sf"/>
</dbReference>
<reference evidence="3 4" key="1">
    <citation type="journal article" date="2018" name="Evol. Lett.">
        <title>Horizontal gene cluster transfer increased hallucinogenic mushroom diversity.</title>
        <authorList>
            <person name="Reynolds H.T."/>
            <person name="Vijayakumar V."/>
            <person name="Gluck-Thaler E."/>
            <person name="Korotkin H.B."/>
            <person name="Matheny P.B."/>
            <person name="Slot J.C."/>
        </authorList>
    </citation>
    <scope>NUCLEOTIDE SEQUENCE [LARGE SCALE GENOMIC DNA]</scope>
    <source>
        <strain evidence="3 4">2631</strain>
    </source>
</reference>
<feature type="transmembrane region" description="Helical" evidence="2">
    <location>
        <begin position="154"/>
        <end position="171"/>
    </location>
</feature>
<feature type="transmembrane region" description="Helical" evidence="2">
    <location>
        <begin position="267"/>
        <end position="300"/>
    </location>
</feature>
<dbReference type="InterPro" id="IPR011701">
    <property type="entry name" value="MFS"/>
</dbReference>
<keyword evidence="2" id="KW-0812">Transmembrane</keyword>
<comment type="subcellular location">
    <subcellularLocation>
        <location evidence="1">Membrane</location>
        <topology evidence="1">Multi-pass membrane protein</topology>
    </subcellularLocation>
</comment>
<keyword evidence="4" id="KW-1185">Reference proteome</keyword>
<accession>A0A409XCD3</accession>
<dbReference type="GO" id="GO:0022857">
    <property type="term" value="F:transmembrane transporter activity"/>
    <property type="evidence" value="ECO:0007669"/>
    <property type="project" value="InterPro"/>
</dbReference>
<dbReference type="AlphaFoldDB" id="A0A409XCD3"/>
<sequence>MSSAPPLSVDAEAARNKLDKAISSHIEKVFPEGQGPTKEFKFLPVPAYAFGTLFMFSFNDFIRRRTFLLFLIALSATLTVCLALARSFLMFQIFSFLIGMFTISPQIIVSLVKDHTHPSRKSLFTAIVLAGYITGFVIARLTGGVIAYLLSWKYVYYFAFGMQYTVLLFCYGTVPDFPARDKTFTYIGVLSSMFNHATSEPVMVQVALANMALGAGVASHSITLSFLLGGPSFNFSTLKIGLFGLTEIAGMILSVFAGRVIDRITPWYAILGASLGLIAFHAMLATAGSASISLLIVGCIGLDALKQLQYVSLAASVYTCAPSDYFYIPTFFDAYFNSFNIQHLYRVTNTFEHDTYTLCDSELLLKSSVLMMCFQYYLGQLIGTAVGSKIFVDHGWQYSAAFGLTCYVFQAIVMLLRGPSCKRWRWIGY</sequence>
<dbReference type="OrthoDB" id="2105912at2759"/>
<feature type="transmembrane region" description="Helical" evidence="2">
    <location>
        <begin position="66"/>
        <end position="85"/>
    </location>
</feature>
<evidence type="ECO:0000256" key="1">
    <source>
        <dbReference type="ARBA" id="ARBA00004141"/>
    </source>
</evidence>
<dbReference type="EMBL" id="NHYD01002088">
    <property type="protein sequence ID" value="PPQ88401.1"/>
    <property type="molecule type" value="Genomic_DNA"/>
</dbReference>
<gene>
    <name evidence="3" type="ORF">CVT25_011280</name>
</gene>
<feature type="transmembrane region" description="Helical" evidence="2">
    <location>
        <begin position="124"/>
        <end position="148"/>
    </location>
</feature>
<dbReference type="Pfam" id="PF07690">
    <property type="entry name" value="MFS_1"/>
    <property type="match status" value="1"/>
</dbReference>